<dbReference type="InterPro" id="IPR050765">
    <property type="entry name" value="Riboflavin_Biosynth_HTPR"/>
</dbReference>
<dbReference type="InterPro" id="IPR002734">
    <property type="entry name" value="RibDG_C"/>
</dbReference>
<evidence type="ECO:0000313" key="2">
    <source>
        <dbReference type="EMBL" id="GHO90449.1"/>
    </source>
</evidence>
<feature type="domain" description="Bacterial bifunctional deaminase-reductase C-terminal" evidence="1">
    <location>
        <begin position="3"/>
        <end position="171"/>
    </location>
</feature>
<reference evidence="2" key="1">
    <citation type="submission" date="2020-10" db="EMBL/GenBank/DDBJ databases">
        <title>Taxonomic study of unclassified bacteria belonging to the class Ktedonobacteria.</title>
        <authorList>
            <person name="Yabe S."/>
            <person name="Wang C.M."/>
            <person name="Zheng Y."/>
            <person name="Sakai Y."/>
            <person name="Cavaletti L."/>
            <person name="Monciardini P."/>
            <person name="Donadio S."/>
        </authorList>
    </citation>
    <scope>NUCLEOTIDE SEQUENCE</scope>
    <source>
        <strain evidence="2">ID150040</strain>
    </source>
</reference>
<dbReference type="Pfam" id="PF01872">
    <property type="entry name" value="RibD_C"/>
    <property type="match status" value="1"/>
</dbReference>
<evidence type="ECO:0000313" key="3">
    <source>
        <dbReference type="Proteomes" id="UP000597444"/>
    </source>
</evidence>
<dbReference type="PANTHER" id="PTHR38011">
    <property type="entry name" value="DIHYDROFOLATE REDUCTASE FAMILY PROTEIN (AFU_ORTHOLOGUE AFUA_8G06820)"/>
    <property type="match status" value="1"/>
</dbReference>
<dbReference type="Gene3D" id="3.40.430.10">
    <property type="entry name" value="Dihydrofolate Reductase, subunit A"/>
    <property type="match status" value="1"/>
</dbReference>
<dbReference type="RefSeq" id="WP_220201412.1">
    <property type="nucleotide sequence ID" value="NZ_BNJK01000001.1"/>
</dbReference>
<dbReference type="GO" id="GO:0008703">
    <property type="term" value="F:5-amino-6-(5-phosphoribosylamino)uracil reductase activity"/>
    <property type="evidence" value="ECO:0007669"/>
    <property type="project" value="InterPro"/>
</dbReference>
<dbReference type="AlphaFoldDB" id="A0A8J3I7V0"/>
<protein>
    <submittedName>
        <fullName evidence="2">Pyrimidine reductase</fullName>
    </submittedName>
</protein>
<dbReference type="SUPFAM" id="SSF53597">
    <property type="entry name" value="Dihydrofolate reductase-like"/>
    <property type="match status" value="1"/>
</dbReference>
<accession>A0A8J3I7V0</accession>
<keyword evidence="3" id="KW-1185">Reference proteome</keyword>
<name>A0A8J3I7V0_9CHLR</name>
<comment type="caution">
    <text evidence="2">The sequence shown here is derived from an EMBL/GenBank/DDBJ whole genome shotgun (WGS) entry which is preliminary data.</text>
</comment>
<dbReference type="PANTHER" id="PTHR38011:SF11">
    <property type="entry name" value="2,5-DIAMINO-6-RIBOSYLAMINO-4(3H)-PYRIMIDINONE 5'-PHOSPHATE REDUCTASE"/>
    <property type="match status" value="1"/>
</dbReference>
<proteinExistence type="predicted"/>
<organism evidence="2 3">
    <name type="scientific">Reticulibacter mediterranei</name>
    <dbReference type="NCBI Taxonomy" id="2778369"/>
    <lineage>
        <taxon>Bacteria</taxon>
        <taxon>Bacillati</taxon>
        <taxon>Chloroflexota</taxon>
        <taxon>Ktedonobacteria</taxon>
        <taxon>Ktedonobacterales</taxon>
        <taxon>Reticulibacteraceae</taxon>
        <taxon>Reticulibacter</taxon>
    </lineage>
</organism>
<dbReference type="EMBL" id="BNJK01000001">
    <property type="protein sequence ID" value="GHO90449.1"/>
    <property type="molecule type" value="Genomic_DNA"/>
</dbReference>
<dbReference type="InterPro" id="IPR024072">
    <property type="entry name" value="DHFR-like_dom_sf"/>
</dbReference>
<dbReference type="Proteomes" id="UP000597444">
    <property type="component" value="Unassembled WGS sequence"/>
</dbReference>
<evidence type="ECO:0000259" key="1">
    <source>
        <dbReference type="Pfam" id="PF01872"/>
    </source>
</evidence>
<dbReference type="GO" id="GO:0009231">
    <property type="term" value="P:riboflavin biosynthetic process"/>
    <property type="evidence" value="ECO:0007669"/>
    <property type="project" value="InterPro"/>
</dbReference>
<sequence length="180" mass="19915">MRKIVSGLFIALDGVVQAPNTWQEHFDEDMGEALNAQLASQDAVLLGRVTYEEWVSYWPTVTDDLFANYINTVPKYVASHTLNSVEWNNSILLKGDLAEELARLKQQPGKNIGIAGSPGLVHALLQQDLLDELMLMIHPVVVGSGKRLFKDGDALKRMKLVSTKPTRTGTVILTYQPVKG</sequence>
<gene>
    <name evidence="2" type="ORF">KSF_004970</name>
</gene>